<evidence type="ECO:0000256" key="4">
    <source>
        <dbReference type="ARBA" id="ARBA00047645"/>
    </source>
</evidence>
<dbReference type="FunFam" id="3.30.70.100:FF:000011">
    <property type="entry name" value="Acylphosphatase"/>
    <property type="match status" value="1"/>
</dbReference>
<evidence type="ECO:0000256" key="6">
    <source>
        <dbReference type="RuleBase" id="RU004168"/>
    </source>
</evidence>
<accession>A0ABD1ESS0</accession>
<comment type="similarity">
    <text evidence="1 6">Belongs to the acylphosphatase family.</text>
</comment>
<dbReference type="PANTHER" id="PTHR10029">
    <property type="entry name" value="ACYLPHOSPHATASE"/>
    <property type="match status" value="1"/>
</dbReference>
<keyword evidence="9" id="KW-1185">Reference proteome</keyword>
<comment type="caution">
    <text evidence="8">The sequence shown here is derived from an EMBL/GenBank/DDBJ whole genome shotgun (WGS) entry which is preliminary data.</text>
</comment>
<sequence length="104" mass="11860">MDGNNLIIIDPNVSVEFEVFGKVQGCAFTKYCKDMCEELNITGWIKNTRKGTVAGKLQGSKSRIEQMIYWLSNTGSPSSHVDRCELNNWQMLAKPDYTNFSIRF</sequence>
<feature type="domain" description="Acylphosphatase-like" evidence="7">
    <location>
        <begin position="14"/>
        <end position="104"/>
    </location>
</feature>
<reference evidence="8 9" key="1">
    <citation type="submission" date="2024-05" db="EMBL/GenBank/DDBJ databases">
        <title>Genetic variation in Jamaican populations of the coffee berry borer (Hypothenemus hampei).</title>
        <authorList>
            <person name="Errbii M."/>
            <person name="Myrie A."/>
        </authorList>
    </citation>
    <scope>NUCLEOTIDE SEQUENCE [LARGE SCALE GENOMIC DNA]</scope>
    <source>
        <strain evidence="8">JA-Hopewell-2020-01-JO</strain>
        <tissue evidence="8">Whole body</tissue>
    </source>
</reference>
<comment type="caution">
    <text evidence="5">Lacks conserved residue(s) required for the propagation of feature annotation.</text>
</comment>
<gene>
    <name evidence="8" type="ORF">ABEB36_007065</name>
</gene>
<dbReference type="Gene3D" id="3.30.70.100">
    <property type="match status" value="1"/>
</dbReference>
<name>A0ABD1ESS0_HYPHA</name>
<evidence type="ECO:0000256" key="2">
    <source>
        <dbReference type="ARBA" id="ARBA00012150"/>
    </source>
</evidence>
<dbReference type="InterPro" id="IPR001792">
    <property type="entry name" value="Acylphosphatase-like_dom"/>
</dbReference>
<evidence type="ECO:0000313" key="8">
    <source>
        <dbReference type="EMBL" id="KAL1501811.1"/>
    </source>
</evidence>
<dbReference type="InterPro" id="IPR036046">
    <property type="entry name" value="Acylphosphatase-like_dom_sf"/>
</dbReference>
<dbReference type="EC" id="3.6.1.7" evidence="2"/>
<keyword evidence="3" id="KW-0378">Hydrolase</keyword>
<dbReference type="InterPro" id="IPR020456">
    <property type="entry name" value="Acylphosphatase"/>
</dbReference>
<evidence type="ECO:0000256" key="5">
    <source>
        <dbReference type="PROSITE-ProRule" id="PRU00520"/>
    </source>
</evidence>
<protein>
    <recommendedName>
        <fullName evidence="2">acylphosphatase</fullName>
        <ecNumber evidence="2">3.6.1.7</ecNumber>
    </recommendedName>
</protein>
<dbReference type="Proteomes" id="UP001566132">
    <property type="component" value="Unassembled WGS sequence"/>
</dbReference>
<comment type="catalytic activity">
    <reaction evidence="4">
        <text>an acyl phosphate + H2O = a carboxylate + phosphate + H(+)</text>
        <dbReference type="Rhea" id="RHEA:14965"/>
        <dbReference type="ChEBI" id="CHEBI:15377"/>
        <dbReference type="ChEBI" id="CHEBI:15378"/>
        <dbReference type="ChEBI" id="CHEBI:29067"/>
        <dbReference type="ChEBI" id="CHEBI:43474"/>
        <dbReference type="ChEBI" id="CHEBI:59918"/>
        <dbReference type="EC" id="3.6.1.7"/>
    </reaction>
</comment>
<dbReference type="AlphaFoldDB" id="A0ABD1ESS0"/>
<dbReference type="PROSITE" id="PS51160">
    <property type="entry name" value="ACYLPHOSPHATASE_3"/>
    <property type="match status" value="1"/>
</dbReference>
<evidence type="ECO:0000256" key="1">
    <source>
        <dbReference type="ARBA" id="ARBA00005614"/>
    </source>
</evidence>
<evidence type="ECO:0000256" key="3">
    <source>
        <dbReference type="ARBA" id="ARBA00022801"/>
    </source>
</evidence>
<dbReference type="PRINTS" id="PR00112">
    <property type="entry name" value="ACYLPHPHTASE"/>
</dbReference>
<dbReference type="SUPFAM" id="SSF54975">
    <property type="entry name" value="Acylphosphatase/BLUF domain-like"/>
    <property type="match status" value="1"/>
</dbReference>
<proteinExistence type="inferred from homology"/>
<dbReference type="GO" id="GO:0003998">
    <property type="term" value="F:acylphosphatase activity"/>
    <property type="evidence" value="ECO:0007669"/>
    <property type="project" value="UniProtKB-EC"/>
</dbReference>
<dbReference type="PANTHER" id="PTHR10029:SF10">
    <property type="entry name" value="GEO08407P1"/>
    <property type="match status" value="1"/>
</dbReference>
<evidence type="ECO:0000259" key="7">
    <source>
        <dbReference type="PROSITE" id="PS51160"/>
    </source>
</evidence>
<dbReference type="EMBL" id="JBDJPC010000005">
    <property type="protein sequence ID" value="KAL1501811.1"/>
    <property type="molecule type" value="Genomic_DNA"/>
</dbReference>
<organism evidence="8 9">
    <name type="scientific">Hypothenemus hampei</name>
    <name type="common">Coffee berry borer</name>
    <dbReference type="NCBI Taxonomy" id="57062"/>
    <lineage>
        <taxon>Eukaryota</taxon>
        <taxon>Metazoa</taxon>
        <taxon>Ecdysozoa</taxon>
        <taxon>Arthropoda</taxon>
        <taxon>Hexapoda</taxon>
        <taxon>Insecta</taxon>
        <taxon>Pterygota</taxon>
        <taxon>Neoptera</taxon>
        <taxon>Endopterygota</taxon>
        <taxon>Coleoptera</taxon>
        <taxon>Polyphaga</taxon>
        <taxon>Cucujiformia</taxon>
        <taxon>Curculionidae</taxon>
        <taxon>Scolytinae</taxon>
        <taxon>Hypothenemus</taxon>
    </lineage>
</organism>
<evidence type="ECO:0000313" key="9">
    <source>
        <dbReference type="Proteomes" id="UP001566132"/>
    </source>
</evidence>
<dbReference type="Pfam" id="PF00708">
    <property type="entry name" value="Acylphosphatase"/>
    <property type="match status" value="1"/>
</dbReference>